<name>A0AAX3F0L9_MYCSY</name>
<dbReference type="InterPro" id="IPR036397">
    <property type="entry name" value="RNaseH_sf"/>
</dbReference>
<dbReference type="NCBIfam" id="NF033563">
    <property type="entry name" value="transpos_IS30"/>
    <property type="match status" value="1"/>
</dbReference>
<dbReference type="EMBL" id="CP107525">
    <property type="protein sequence ID" value="UZW64431.1"/>
    <property type="molecule type" value="Genomic_DNA"/>
</dbReference>
<dbReference type="Pfam" id="PF13936">
    <property type="entry name" value="HTH_38"/>
    <property type="match status" value="1"/>
</dbReference>
<dbReference type="Proteomes" id="UP001164481">
    <property type="component" value="Chromosome"/>
</dbReference>
<dbReference type="GO" id="GO:0006310">
    <property type="term" value="P:DNA recombination"/>
    <property type="evidence" value="ECO:0007669"/>
    <property type="project" value="UniProtKB-KW"/>
</dbReference>
<dbReference type="SUPFAM" id="SSF53098">
    <property type="entry name" value="Ribonuclease H-like"/>
    <property type="match status" value="1"/>
</dbReference>
<dbReference type="InterPro" id="IPR025246">
    <property type="entry name" value="IS30-like_HTH"/>
</dbReference>
<sequence length="361" mass="43816">MLFFYKIEKRYKKRSPAKESKMNYNTKKYSRLNLEKRYQISFLFNVQKEFISKIAQTLNIHKSTISRELKRNLDNFGHYFSEVAQQKTNLRKKYRSLFKHHWALENEFDQKFQKYYNKNIHAVKATINKIKTENPKMKTPSFQTIHRWIKTTKWIFRPSNKLRQYYKKGEKRTKTISRLLDVNKYVLPIWARRKSINTRKEFKHWEMDLVIGKKAHKKQNLLVIVERKSRLALAIKVVSKNPFEIHKKLNMLIKKYDLTIKSITIDNGIEFEKISIFGKQKDIQIYRAEPYASFQRGSNEHFNGLIRRFFKKRTDFNDVSDDLLEDVVNQINEMPREIFNWDNSKNLFLKEKLNHNKENFI</sequence>
<accession>A0AAX3F0L9</accession>
<reference evidence="3" key="2">
    <citation type="submission" date="2022-11" db="EMBL/GenBank/DDBJ databases">
        <title>complete genomes of mycoplasma synoviae ZX313 strain and SD2 strain.</title>
        <authorList>
            <person name="Zhong Q."/>
        </authorList>
    </citation>
    <scope>NUCLEOTIDE SEQUENCE</scope>
    <source>
        <strain evidence="3">SD2</strain>
    </source>
</reference>
<dbReference type="InterPro" id="IPR001584">
    <property type="entry name" value="Integrase_cat-core"/>
</dbReference>
<feature type="domain" description="Integrase catalytic" evidence="2">
    <location>
        <begin position="196"/>
        <end position="352"/>
    </location>
</feature>
<evidence type="ECO:0000256" key="1">
    <source>
        <dbReference type="ARBA" id="ARBA00023172"/>
    </source>
</evidence>
<dbReference type="GO" id="GO:0032196">
    <property type="term" value="P:transposition"/>
    <property type="evidence" value="ECO:0007669"/>
    <property type="project" value="TreeGrafter"/>
</dbReference>
<evidence type="ECO:0000313" key="4">
    <source>
        <dbReference type="Proteomes" id="UP001164481"/>
    </source>
</evidence>
<dbReference type="AlphaFoldDB" id="A0AAX3F0L9"/>
<dbReference type="GO" id="GO:0003676">
    <property type="term" value="F:nucleic acid binding"/>
    <property type="evidence" value="ECO:0007669"/>
    <property type="project" value="InterPro"/>
</dbReference>
<dbReference type="PROSITE" id="PS50994">
    <property type="entry name" value="INTEGRASE"/>
    <property type="match status" value="1"/>
</dbReference>
<dbReference type="GO" id="GO:0015074">
    <property type="term" value="P:DNA integration"/>
    <property type="evidence" value="ECO:0007669"/>
    <property type="project" value="InterPro"/>
</dbReference>
<keyword evidence="1" id="KW-0233">DNA recombination</keyword>
<proteinExistence type="predicted"/>
<dbReference type="Gene3D" id="3.30.420.10">
    <property type="entry name" value="Ribonuclease H-like superfamily/Ribonuclease H"/>
    <property type="match status" value="1"/>
</dbReference>
<dbReference type="InterPro" id="IPR051917">
    <property type="entry name" value="Transposase-Integrase"/>
</dbReference>
<organism evidence="3 4">
    <name type="scientific">Mycoplasmopsis synoviae</name>
    <name type="common">Mycoplasma synoviae</name>
    <dbReference type="NCBI Taxonomy" id="2109"/>
    <lineage>
        <taxon>Bacteria</taxon>
        <taxon>Bacillati</taxon>
        <taxon>Mycoplasmatota</taxon>
        <taxon>Mycoplasmoidales</taxon>
        <taxon>Metamycoplasmataceae</taxon>
        <taxon>Mycoplasmopsis</taxon>
    </lineage>
</organism>
<protein>
    <submittedName>
        <fullName evidence="3">IS30 family transposase</fullName>
    </submittedName>
</protein>
<dbReference type="GO" id="GO:0004803">
    <property type="term" value="F:transposase activity"/>
    <property type="evidence" value="ECO:0007669"/>
    <property type="project" value="TreeGrafter"/>
</dbReference>
<evidence type="ECO:0000313" key="3">
    <source>
        <dbReference type="EMBL" id="UZW64431.1"/>
    </source>
</evidence>
<reference evidence="3" key="1">
    <citation type="submission" date="2022-10" db="EMBL/GenBank/DDBJ databases">
        <authorList>
            <person name="Wei X."/>
        </authorList>
    </citation>
    <scope>NUCLEOTIDE SEQUENCE</scope>
    <source>
        <strain evidence="3">SD2</strain>
    </source>
</reference>
<dbReference type="InterPro" id="IPR053392">
    <property type="entry name" value="Transposase_IS30-like"/>
</dbReference>
<dbReference type="RefSeq" id="WP_267274357.1">
    <property type="nucleotide sequence ID" value="NZ_CP107525.1"/>
</dbReference>
<dbReference type="PANTHER" id="PTHR10948">
    <property type="entry name" value="TRANSPOSASE"/>
    <property type="match status" value="1"/>
</dbReference>
<dbReference type="PANTHER" id="PTHR10948:SF23">
    <property type="entry name" value="TRANSPOSASE INSI FOR INSERTION SEQUENCE ELEMENT IS30A-RELATED"/>
    <property type="match status" value="1"/>
</dbReference>
<gene>
    <name evidence="3" type="ORF">OIE46_03620</name>
</gene>
<dbReference type="GO" id="GO:0005829">
    <property type="term" value="C:cytosol"/>
    <property type="evidence" value="ECO:0007669"/>
    <property type="project" value="TreeGrafter"/>
</dbReference>
<evidence type="ECO:0000259" key="2">
    <source>
        <dbReference type="PROSITE" id="PS50994"/>
    </source>
</evidence>
<dbReference type="InterPro" id="IPR012337">
    <property type="entry name" value="RNaseH-like_sf"/>
</dbReference>